<dbReference type="NCBIfam" id="NF004743">
    <property type="entry name" value="PRK06076.1-4"/>
    <property type="match status" value="1"/>
</dbReference>
<organism evidence="8 9">
    <name type="scientific">Salinactinospora qingdaonensis</name>
    <dbReference type="NCBI Taxonomy" id="702744"/>
    <lineage>
        <taxon>Bacteria</taxon>
        <taxon>Bacillati</taxon>
        <taxon>Actinomycetota</taxon>
        <taxon>Actinomycetes</taxon>
        <taxon>Streptosporangiales</taxon>
        <taxon>Nocardiopsidaceae</taxon>
        <taxon>Salinactinospora</taxon>
    </lineage>
</organism>
<dbReference type="PANTHER" id="PTHR11432:SF3">
    <property type="entry name" value="NADH-UBIQUINONE OXIDOREDUCTASE CHAIN 1"/>
    <property type="match status" value="1"/>
</dbReference>
<keyword evidence="9" id="KW-1185">Reference proteome</keyword>
<evidence type="ECO:0000313" key="8">
    <source>
        <dbReference type="EMBL" id="GAA3752551.1"/>
    </source>
</evidence>
<feature type="region of interest" description="Disordered" evidence="7">
    <location>
        <begin position="407"/>
        <end position="463"/>
    </location>
</feature>
<dbReference type="InterPro" id="IPR001694">
    <property type="entry name" value="NADH_UbQ_OxRdtase_su1/FPO"/>
</dbReference>
<protein>
    <recommendedName>
        <fullName evidence="5">NADH-quinone oxidoreductase subunit H</fullName>
        <ecNumber evidence="5">7.1.1.-</ecNumber>
    </recommendedName>
    <alternativeName>
        <fullName evidence="5">NADH dehydrogenase I subunit H</fullName>
    </alternativeName>
    <alternativeName>
        <fullName evidence="5">NDH-1 subunit H</fullName>
    </alternativeName>
</protein>
<comment type="function">
    <text evidence="5">NDH-1 shuttles electrons from NADH, via FMN and iron-sulfur (Fe-S) centers, to quinones in the respiratory chain. The immediate electron acceptor for the enzyme in this species is believed to be ubiquinone. Couples the redox reaction to proton translocation (for every two electrons transferred, four hydrogen ions are translocated across the cytoplasmic membrane), and thus conserves the redox energy in a proton gradient. This subunit may bind ubiquinone.</text>
</comment>
<comment type="similarity">
    <text evidence="5 6">Belongs to the complex I subunit 1 family.</text>
</comment>
<evidence type="ECO:0000313" key="9">
    <source>
        <dbReference type="Proteomes" id="UP001500908"/>
    </source>
</evidence>
<comment type="catalytic activity">
    <reaction evidence="5">
        <text>a quinone + NADH + 5 H(+)(in) = a quinol + NAD(+) + 4 H(+)(out)</text>
        <dbReference type="Rhea" id="RHEA:57888"/>
        <dbReference type="ChEBI" id="CHEBI:15378"/>
        <dbReference type="ChEBI" id="CHEBI:24646"/>
        <dbReference type="ChEBI" id="CHEBI:57540"/>
        <dbReference type="ChEBI" id="CHEBI:57945"/>
        <dbReference type="ChEBI" id="CHEBI:132124"/>
    </reaction>
</comment>
<feature type="compositionally biased region" description="Pro residues" evidence="7">
    <location>
        <begin position="440"/>
        <end position="450"/>
    </location>
</feature>
<dbReference type="HAMAP" id="MF_01350">
    <property type="entry name" value="NDH1_NuoH"/>
    <property type="match status" value="1"/>
</dbReference>
<dbReference type="EC" id="7.1.1.-" evidence="5"/>
<evidence type="ECO:0000256" key="4">
    <source>
        <dbReference type="ARBA" id="ARBA00023136"/>
    </source>
</evidence>
<evidence type="ECO:0000256" key="1">
    <source>
        <dbReference type="ARBA" id="ARBA00004141"/>
    </source>
</evidence>
<comment type="caution">
    <text evidence="8">The sequence shown here is derived from an EMBL/GenBank/DDBJ whole genome shotgun (WGS) entry which is preliminary data.</text>
</comment>
<comment type="subcellular location">
    <subcellularLocation>
        <location evidence="5 6">Cell membrane</location>
        <topology evidence="5 6">Multi-pass membrane protein</topology>
    </subcellularLocation>
    <subcellularLocation>
        <location evidence="1">Membrane</location>
        <topology evidence="1">Multi-pass membrane protein</topology>
    </subcellularLocation>
</comment>
<keyword evidence="5" id="KW-1278">Translocase</keyword>
<evidence type="ECO:0000256" key="5">
    <source>
        <dbReference type="HAMAP-Rule" id="MF_01350"/>
    </source>
</evidence>
<evidence type="ECO:0000256" key="2">
    <source>
        <dbReference type="ARBA" id="ARBA00022692"/>
    </source>
</evidence>
<feature type="transmembrane region" description="Helical" evidence="5">
    <location>
        <begin position="138"/>
        <end position="159"/>
    </location>
</feature>
<proteinExistence type="inferred from homology"/>
<feature type="transmembrane region" description="Helical" evidence="5">
    <location>
        <begin position="211"/>
        <end position="230"/>
    </location>
</feature>
<dbReference type="Proteomes" id="UP001500908">
    <property type="component" value="Unassembled WGS sequence"/>
</dbReference>
<feature type="transmembrane region" description="Helical" evidence="5">
    <location>
        <begin position="180"/>
        <end position="199"/>
    </location>
</feature>
<keyword evidence="3 5" id="KW-1133">Transmembrane helix</keyword>
<evidence type="ECO:0000256" key="3">
    <source>
        <dbReference type="ARBA" id="ARBA00022989"/>
    </source>
</evidence>
<dbReference type="PROSITE" id="PS00668">
    <property type="entry name" value="COMPLEX1_ND1_2"/>
    <property type="match status" value="1"/>
</dbReference>
<dbReference type="Pfam" id="PF00146">
    <property type="entry name" value="NADHdh"/>
    <property type="match status" value="1"/>
</dbReference>
<keyword evidence="5 6" id="KW-0520">NAD</keyword>
<feature type="transmembrane region" description="Helical" evidence="5">
    <location>
        <begin position="98"/>
        <end position="118"/>
    </location>
</feature>
<dbReference type="RefSeq" id="WP_344973062.1">
    <property type="nucleotide sequence ID" value="NZ_BAABDD010000017.1"/>
</dbReference>
<dbReference type="PANTHER" id="PTHR11432">
    <property type="entry name" value="NADH DEHYDROGENASE SUBUNIT 1"/>
    <property type="match status" value="1"/>
</dbReference>
<keyword evidence="2 5" id="KW-0812">Transmembrane</keyword>
<dbReference type="EMBL" id="BAABDD010000017">
    <property type="protein sequence ID" value="GAA3752551.1"/>
    <property type="molecule type" value="Genomic_DNA"/>
</dbReference>
<dbReference type="NCBIfam" id="NF004741">
    <property type="entry name" value="PRK06076.1-2"/>
    <property type="match status" value="1"/>
</dbReference>
<evidence type="ECO:0000256" key="6">
    <source>
        <dbReference type="RuleBase" id="RU000471"/>
    </source>
</evidence>
<dbReference type="InterPro" id="IPR018086">
    <property type="entry name" value="NADH_UbQ_OxRdtase_su1_CS"/>
</dbReference>
<feature type="transmembrane region" description="Helical" evidence="5">
    <location>
        <begin position="367"/>
        <end position="388"/>
    </location>
</feature>
<keyword evidence="5" id="KW-0830">Ubiquinone</keyword>
<accession>A0ABP7G1I0</accession>
<keyword evidence="4 5" id="KW-0472">Membrane</keyword>
<keyword evidence="5" id="KW-1003">Cell membrane</keyword>
<sequence length="463" mass="50292">MPDPLTGANATSLLAAESSLRAFGTDPWWIILIKALAIFVFLMLCVLMMIMADRKVMGRMQQRHGPNRFGPIGLLQSLADGVKLSLKEDLIPRNVDRAVYIAAPMISAIPAFVAFSVIPVGPEVSIFGVMTPLQLTDLPVAVLLVLATASIGVYGIVLAGWSSQSPYPLLGGLRASAQVISYEIAMGLSFVAVFIYSGTLSTSGIVEAQQGMWFAIVLFPSFVIYAITMVGETNRLPFDLAEGEGEIVGGFMTEYSSMKFIMFFLAEYVNMVTVSALAVTLFLGGYHAPPPLTMFWAGANEAWWPALWWLLKFILVLFGFIWVRGSLPRVRYDQLMQLGWKVLIPIQLVWITAVATIRVLTTQGYPTAVTVAVIVGFVLAVLAVITVWGRSTDLRKAREAAERAEEAAALRDNPMHGGFPVPPMQADHYGSSVPAEEPRTPPLPPTPPATPTSTDKREEVTGA</sequence>
<comment type="subunit">
    <text evidence="5">NDH-1 is composed of 14 different subunits. Subunits NuoA, H, J, K, L, M, N constitute the membrane sector of the complex.</text>
</comment>
<reference evidence="9" key="1">
    <citation type="journal article" date="2019" name="Int. J. Syst. Evol. Microbiol.">
        <title>The Global Catalogue of Microorganisms (GCM) 10K type strain sequencing project: providing services to taxonomists for standard genome sequencing and annotation.</title>
        <authorList>
            <consortium name="The Broad Institute Genomics Platform"/>
            <consortium name="The Broad Institute Genome Sequencing Center for Infectious Disease"/>
            <person name="Wu L."/>
            <person name="Ma J."/>
        </authorList>
    </citation>
    <scope>NUCLEOTIDE SEQUENCE [LARGE SCALE GENOMIC DNA]</scope>
    <source>
        <strain evidence="9">JCM 17137</strain>
    </source>
</reference>
<evidence type="ECO:0000256" key="7">
    <source>
        <dbReference type="SAM" id="MobiDB-lite"/>
    </source>
</evidence>
<keyword evidence="5" id="KW-0874">Quinone</keyword>
<feature type="transmembrane region" description="Helical" evidence="5">
    <location>
        <begin position="260"/>
        <end position="283"/>
    </location>
</feature>
<feature type="compositionally biased region" description="Basic and acidic residues" evidence="7">
    <location>
        <begin position="454"/>
        <end position="463"/>
    </location>
</feature>
<gene>
    <name evidence="5 8" type="primary">nuoH</name>
    <name evidence="8" type="ORF">GCM10022402_34320</name>
</gene>
<feature type="transmembrane region" description="Helical" evidence="5">
    <location>
        <begin position="28"/>
        <end position="52"/>
    </location>
</feature>
<feature type="transmembrane region" description="Helical" evidence="5">
    <location>
        <begin position="342"/>
        <end position="361"/>
    </location>
</feature>
<feature type="transmembrane region" description="Helical" evidence="5">
    <location>
        <begin position="303"/>
        <end position="322"/>
    </location>
</feature>
<name>A0ABP7G1I0_9ACTN</name>